<evidence type="ECO:0000256" key="2">
    <source>
        <dbReference type="ARBA" id="ARBA00022723"/>
    </source>
</evidence>
<keyword evidence="4" id="KW-0560">Oxidoreductase</keyword>
<dbReference type="GO" id="GO:0005737">
    <property type="term" value="C:cytoplasm"/>
    <property type="evidence" value="ECO:0007669"/>
    <property type="project" value="TreeGrafter"/>
</dbReference>
<sequence>MQLYGNIEVDAVSTCRHADSLKSTDSESWPFSVRRVQPTIGAEIGGIDLRDPLTDDLYLALRRALVKFKVLFFRNQNITPAQHVAVARRFGELEIHPVIPHHPDHPELCVFGRKDGKPGRENLYHSDVSWREIPSMGSMLRCVTCPEVGGDTMWINMVAAYENLPEDVKQLIGKLQAVHDGLPVFSQGLNAEQVEGYRKKYPPMIHRVVRTHPESGEKILYVNEGFTTHLANFTTVKPYRFGSDFKMAEMDLLQYLFRQAAAPEYQVRLHWQPDTIAFWDNRSTQHYAVQDYYPAERQMMRATIVGDRVF</sequence>
<keyword evidence="2" id="KW-0479">Metal-binding</keyword>
<dbReference type="Gene3D" id="3.60.130.10">
    <property type="entry name" value="Clavaminate synthase-like"/>
    <property type="match status" value="1"/>
</dbReference>
<dbReference type="InterPro" id="IPR042098">
    <property type="entry name" value="TauD-like_sf"/>
</dbReference>
<dbReference type="PANTHER" id="PTHR30468">
    <property type="entry name" value="ALPHA-KETOGLUTARATE-DEPENDENT SULFONATE DIOXYGENASE"/>
    <property type="match status" value="1"/>
</dbReference>
<dbReference type="RefSeq" id="WP_106854283.1">
    <property type="nucleotide sequence ID" value="NZ_OGTP01000004.1"/>
</dbReference>
<dbReference type="Pfam" id="PF02668">
    <property type="entry name" value="TauD"/>
    <property type="match status" value="1"/>
</dbReference>
<dbReference type="Proteomes" id="UP000238169">
    <property type="component" value="Unassembled WGS sequence"/>
</dbReference>
<feature type="domain" description="TauD/TfdA-like" evidence="6">
    <location>
        <begin position="33"/>
        <end position="303"/>
    </location>
</feature>
<dbReference type="AlphaFoldDB" id="A0A2U3I3B2"/>
<dbReference type="OrthoDB" id="581608at2"/>
<keyword evidence="3 7" id="KW-0223">Dioxygenase</keyword>
<comment type="similarity">
    <text evidence="1">Belongs to the TfdA dioxygenase family.</text>
</comment>
<dbReference type="GO" id="GO:0006790">
    <property type="term" value="P:sulfur compound metabolic process"/>
    <property type="evidence" value="ECO:0007669"/>
    <property type="project" value="TreeGrafter"/>
</dbReference>
<proteinExistence type="inferred from homology"/>
<dbReference type="GO" id="GO:0000908">
    <property type="term" value="F:taurine dioxygenase activity"/>
    <property type="evidence" value="ECO:0007669"/>
    <property type="project" value="TreeGrafter"/>
</dbReference>
<dbReference type="SUPFAM" id="SSF51197">
    <property type="entry name" value="Clavaminate synthase-like"/>
    <property type="match status" value="1"/>
</dbReference>
<evidence type="ECO:0000313" key="7">
    <source>
        <dbReference type="EMBL" id="SPB14597.1"/>
    </source>
</evidence>
<dbReference type="InterPro" id="IPR051323">
    <property type="entry name" value="AtsK-like"/>
</dbReference>
<dbReference type="PANTHER" id="PTHR30468:SF1">
    <property type="entry name" value="ALPHA-KETOGLUTARATE-DEPENDENT SULFONATE DIOXYGENASE"/>
    <property type="match status" value="1"/>
</dbReference>
<gene>
    <name evidence="7" type="ORF">NOV72_01840</name>
</gene>
<dbReference type="InterPro" id="IPR003819">
    <property type="entry name" value="TauD/TfdA-like"/>
</dbReference>
<dbReference type="EMBL" id="OGTP01000004">
    <property type="protein sequence ID" value="SPB14597.1"/>
    <property type="molecule type" value="Genomic_DNA"/>
</dbReference>
<organism evidence="7 8">
    <name type="scientific">Caballeronia novacaledonica</name>
    <dbReference type="NCBI Taxonomy" id="1544861"/>
    <lineage>
        <taxon>Bacteria</taxon>
        <taxon>Pseudomonadati</taxon>
        <taxon>Pseudomonadota</taxon>
        <taxon>Betaproteobacteria</taxon>
        <taxon>Burkholderiales</taxon>
        <taxon>Burkholderiaceae</taxon>
        <taxon>Caballeronia</taxon>
    </lineage>
</organism>
<evidence type="ECO:0000256" key="1">
    <source>
        <dbReference type="ARBA" id="ARBA00005896"/>
    </source>
</evidence>
<evidence type="ECO:0000313" key="8">
    <source>
        <dbReference type="Proteomes" id="UP000238169"/>
    </source>
</evidence>
<accession>A0A2U3I3B2</accession>
<evidence type="ECO:0000256" key="3">
    <source>
        <dbReference type="ARBA" id="ARBA00022964"/>
    </source>
</evidence>
<name>A0A2U3I3B2_9BURK</name>
<dbReference type="GO" id="GO:0046872">
    <property type="term" value="F:metal ion binding"/>
    <property type="evidence" value="ECO:0007669"/>
    <property type="project" value="UniProtKB-KW"/>
</dbReference>
<evidence type="ECO:0000256" key="4">
    <source>
        <dbReference type="ARBA" id="ARBA00023002"/>
    </source>
</evidence>
<reference evidence="8" key="1">
    <citation type="submission" date="2018-01" db="EMBL/GenBank/DDBJ databases">
        <authorList>
            <person name="Peeters C."/>
        </authorList>
    </citation>
    <scope>NUCLEOTIDE SEQUENCE [LARGE SCALE GENOMIC DNA]</scope>
</reference>
<keyword evidence="5" id="KW-0408">Iron</keyword>
<protein>
    <submittedName>
        <fullName evidence="7">Taurine dioxygenase</fullName>
    </submittedName>
</protein>
<keyword evidence="8" id="KW-1185">Reference proteome</keyword>
<evidence type="ECO:0000259" key="6">
    <source>
        <dbReference type="Pfam" id="PF02668"/>
    </source>
</evidence>
<evidence type="ECO:0000256" key="5">
    <source>
        <dbReference type="ARBA" id="ARBA00023004"/>
    </source>
</evidence>